<keyword evidence="8" id="KW-1185">Reference proteome</keyword>
<dbReference type="SUPFAM" id="SSF56935">
    <property type="entry name" value="Porins"/>
    <property type="match status" value="1"/>
</dbReference>
<evidence type="ECO:0000259" key="5">
    <source>
        <dbReference type="Pfam" id="PF07715"/>
    </source>
</evidence>
<keyword evidence="3" id="KW-0998">Cell outer membrane</keyword>
<dbReference type="InterPro" id="IPR037066">
    <property type="entry name" value="Plug_dom_sf"/>
</dbReference>
<dbReference type="Gene3D" id="2.40.170.20">
    <property type="entry name" value="TonB-dependent receptor, beta-barrel domain"/>
    <property type="match status" value="1"/>
</dbReference>
<dbReference type="Pfam" id="PF14905">
    <property type="entry name" value="OMP_b-brl_3"/>
    <property type="match status" value="1"/>
</dbReference>
<evidence type="ECO:0000313" key="8">
    <source>
        <dbReference type="Proteomes" id="UP000014174"/>
    </source>
</evidence>
<dbReference type="InterPro" id="IPR012910">
    <property type="entry name" value="Plug_dom"/>
</dbReference>
<name>R9GNM3_9SPHI</name>
<organism evidence="7 8">
    <name type="scientific">Arcticibacter svalbardensis MN12-7</name>
    <dbReference type="NCBI Taxonomy" id="1150600"/>
    <lineage>
        <taxon>Bacteria</taxon>
        <taxon>Pseudomonadati</taxon>
        <taxon>Bacteroidota</taxon>
        <taxon>Sphingobacteriia</taxon>
        <taxon>Sphingobacteriales</taxon>
        <taxon>Sphingobacteriaceae</taxon>
        <taxon>Arcticibacter</taxon>
    </lineage>
</organism>
<comment type="subcellular location">
    <subcellularLocation>
        <location evidence="1">Cell outer membrane</location>
    </subcellularLocation>
</comment>
<feature type="domain" description="TonB-dependent receptor plug" evidence="5">
    <location>
        <begin position="29"/>
        <end position="107"/>
    </location>
</feature>
<evidence type="ECO:0000313" key="7">
    <source>
        <dbReference type="EMBL" id="EOR93301.1"/>
    </source>
</evidence>
<dbReference type="Proteomes" id="UP000014174">
    <property type="component" value="Unassembled WGS sequence"/>
</dbReference>
<dbReference type="Pfam" id="PF07715">
    <property type="entry name" value="Plug"/>
    <property type="match status" value="1"/>
</dbReference>
<sequence>MLKEVVVQAQKSTIQLGVDRKVFNVEQNLVSAGGSATDILANVPTLSVDIDGNVNLRGSSNVRILIDGRPSAIGGGDMASLLQSLPASSIETIELITNPSSKYDPEGQTGIINIVLKKNQRIGFNGGVSVSAGTLDNYNANTNLSYRDRKVNVYGNYSYRYSNRKGSGFSNTNFLDNNSILNNSTVSKRNNEGNNAKVGLDYYLNSKTTIGVSGNVNIRSGDDSEDINYLYQNYSTELDGTSLRRSTEKEDNKGYDLNFDLIRKFKRTGEELSANFSYGSNKEDENQYFNQDFYTFDGALKDTLDRRKTMNGQNRDNYNIQLDYTLPITAKQKFETGYRGSIANSDESQVSDLYNQLIQNYLRDNYLTNDFELKDEVHAVYVNYQNQITDNFGFQFGLRAEQANLNTTYYSLDPITLTPLTTEGKLDYFRVYPSVFLTQKLKNDNQLQLSYTRRVNRPRGWQVNPFRDISDPNNIRVGNPNLKPEDIHSFELSHMKYWKAITLTSSLYFRQVNDVVEGIQQRLDSTTTLTQFTNLTRNQASGLELISKANLFKGFSLTGNANLFYNRFSGNDEYDLSGNSGYNWTGKLILDAQIVTNLSTQINMEYMARRVTAQGRGREMFGTDAALKLDVMKKKGSLSFNMRDVFNSRKWGIITETAQFNREFRRRMQGRMSTLTFSYRFGNTDNQQKNKKRDDQQNDSPGEEY</sequence>
<dbReference type="EMBL" id="AQPN01000119">
    <property type="protein sequence ID" value="EOR93301.1"/>
    <property type="molecule type" value="Genomic_DNA"/>
</dbReference>
<dbReference type="PATRIC" id="fig|1150600.3.peg.3502"/>
<protein>
    <submittedName>
        <fullName evidence="7">TonB-dependent receptor, putative</fullName>
    </submittedName>
</protein>
<feature type="region of interest" description="Disordered" evidence="4">
    <location>
        <begin position="679"/>
        <end position="705"/>
    </location>
</feature>
<evidence type="ECO:0000259" key="6">
    <source>
        <dbReference type="Pfam" id="PF14905"/>
    </source>
</evidence>
<dbReference type="Gene3D" id="2.170.130.10">
    <property type="entry name" value="TonB-dependent receptor, plug domain"/>
    <property type="match status" value="1"/>
</dbReference>
<feature type="domain" description="Outer membrane protein beta-barrel" evidence="6">
    <location>
        <begin position="263"/>
        <end position="679"/>
    </location>
</feature>
<dbReference type="PANTHER" id="PTHR40980:SF4">
    <property type="entry name" value="TONB-DEPENDENT RECEPTOR-LIKE BETA-BARREL DOMAIN-CONTAINING PROTEIN"/>
    <property type="match status" value="1"/>
</dbReference>
<keyword evidence="2" id="KW-0472">Membrane</keyword>
<reference evidence="7 8" key="1">
    <citation type="journal article" date="2013" name="Genome Announc.">
        <title>Draft Genome Sequence of Arcticibacter svalbardensis Strain MN12-7T, a Member of the Family Sphingobacteriaceae Isolated from an Arctic Soil Sample.</title>
        <authorList>
            <person name="Shivaji S."/>
            <person name="Ara S."/>
            <person name="Prasad S."/>
            <person name="Manasa B.P."/>
            <person name="Begum Z."/>
            <person name="Singh A."/>
            <person name="Kumar Pinnaka A."/>
        </authorList>
    </citation>
    <scope>NUCLEOTIDE SEQUENCE [LARGE SCALE GENOMIC DNA]</scope>
    <source>
        <strain evidence="7 8">MN12-7</strain>
    </source>
</reference>
<keyword evidence="7" id="KW-0675">Receptor</keyword>
<dbReference type="InterPro" id="IPR036942">
    <property type="entry name" value="Beta-barrel_TonB_sf"/>
</dbReference>
<proteinExistence type="predicted"/>
<dbReference type="AlphaFoldDB" id="R9GNM3"/>
<accession>R9GNM3</accession>
<comment type="caution">
    <text evidence="7">The sequence shown here is derived from an EMBL/GenBank/DDBJ whole genome shotgun (WGS) entry which is preliminary data.</text>
</comment>
<evidence type="ECO:0000256" key="2">
    <source>
        <dbReference type="ARBA" id="ARBA00023136"/>
    </source>
</evidence>
<dbReference type="PANTHER" id="PTHR40980">
    <property type="entry name" value="PLUG DOMAIN-CONTAINING PROTEIN"/>
    <property type="match status" value="1"/>
</dbReference>
<dbReference type="InterPro" id="IPR041700">
    <property type="entry name" value="OMP_b-brl_3"/>
</dbReference>
<dbReference type="GO" id="GO:0009279">
    <property type="term" value="C:cell outer membrane"/>
    <property type="evidence" value="ECO:0007669"/>
    <property type="project" value="UniProtKB-SubCell"/>
</dbReference>
<evidence type="ECO:0000256" key="4">
    <source>
        <dbReference type="SAM" id="MobiDB-lite"/>
    </source>
</evidence>
<dbReference type="STRING" id="1150600.ADIARSV_3535"/>
<dbReference type="eggNOG" id="COG4771">
    <property type="taxonomic scope" value="Bacteria"/>
</dbReference>
<evidence type="ECO:0000256" key="3">
    <source>
        <dbReference type="ARBA" id="ARBA00023237"/>
    </source>
</evidence>
<gene>
    <name evidence="7" type="ORF">ADIARSV_3535</name>
</gene>
<evidence type="ECO:0000256" key="1">
    <source>
        <dbReference type="ARBA" id="ARBA00004442"/>
    </source>
</evidence>